<comment type="function">
    <text evidence="10">Involved in inositol deacylation of GPI-anchored proteins which plays important roles in the quality control and ER-associated degradation of GPI-anchored proteins.</text>
</comment>
<evidence type="ECO:0000256" key="9">
    <source>
        <dbReference type="ARBA" id="ARBA00023136"/>
    </source>
</evidence>
<keyword evidence="4" id="KW-0812">Transmembrane</keyword>
<keyword evidence="3 10" id="KW-0813">Transport</keyword>
<organism evidence="12 13">
    <name type="scientific">Nadsonia fulvescens var. elongata DSM 6958</name>
    <dbReference type="NCBI Taxonomy" id="857566"/>
    <lineage>
        <taxon>Eukaryota</taxon>
        <taxon>Fungi</taxon>
        <taxon>Dikarya</taxon>
        <taxon>Ascomycota</taxon>
        <taxon>Saccharomycotina</taxon>
        <taxon>Dipodascomycetes</taxon>
        <taxon>Dipodascales</taxon>
        <taxon>Dipodascales incertae sedis</taxon>
        <taxon>Nadsonia</taxon>
    </lineage>
</organism>
<feature type="non-terminal residue" evidence="12">
    <location>
        <position position="1"/>
    </location>
</feature>
<gene>
    <name evidence="12" type="ORF">NADFUDRAFT_10380</name>
</gene>
<keyword evidence="7 10" id="KW-0653">Protein transport</keyword>
<accession>A0A1E3PD22</accession>
<dbReference type="SUPFAM" id="SSF53474">
    <property type="entry name" value="alpha/beta-Hydrolases"/>
    <property type="match status" value="1"/>
</dbReference>
<keyword evidence="13" id="KW-1185">Reference proteome</keyword>
<dbReference type="STRING" id="857566.A0A1E3PD22"/>
<evidence type="ECO:0000256" key="10">
    <source>
        <dbReference type="RuleBase" id="RU365011"/>
    </source>
</evidence>
<evidence type="ECO:0000259" key="11">
    <source>
        <dbReference type="Pfam" id="PF07819"/>
    </source>
</evidence>
<dbReference type="Pfam" id="PF07819">
    <property type="entry name" value="PGAP1"/>
    <property type="match status" value="1"/>
</dbReference>
<keyword evidence="8" id="KW-1133">Transmembrane helix</keyword>
<dbReference type="InterPro" id="IPR029058">
    <property type="entry name" value="AB_hydrolase_fold"/>
</dbReference>
<keyword evidence="9 10" id="KW-0472">Membrane</keyword>
<evidence type="ECO:0000313" key="13">
    <source>
        <dbReference type="Proteomes" id="UP000095009"/>
    </source>
</evidence>
<keyword evidence="6 10" id="KW-0256">Endoplasmic reticulum</keyword>
<dbReference type="GO" id="GO:0015031">
    <property type="term" value="P:protein transport"/>
    <property type="evidence" value="ECO:0007669"/>
    <property type="project" value="UniProtKB-KW"/>
</dbReference>
<evidence type="ECO:0000256" key="1">
    <source>
        <dbReference type="ARBA" id="ARBA00004477"/>
    </source>
</evidence>
<dbReference type="GO" id="GO:0050185">
    <property type="term" value="F:phosphatidylinositol deacylase activity"/>
    <property type="evidence" value="ECO:0007669"/>
    <property type="project" value="TreeGrafter"/>
</dbReference>
<evidence type="ECO:0000256" key="6">
    <source>
        <dbReference type="ARBA" id="ARBA00022824"/>
    </source>
</evidence>
<evidence type="ECO:0000256" key="5">
    <source>
        <dbReference type="ARBA" id="ARBA00022801"/>
    </source>
</evidence>
<dbReference type="GO" id="GO:0006505">
    <property type="term" value="P:GPI anchor metabolic process"/>
    <property type="evidence" value="ECO:0007669"/>
    <property type="project" value="TreeGrafter"/>
</dbReference>
<evidence type="ECO:0000256" key="3">
    <source>
        <dbReference type="ARBA" id="ARBA00022448"/>
    </source>
</evidence>
<feature type="non-terminal residue" evidence="12">
    <location>
        <position position="345"/>
    </location>
</feature>
<comment type="subcellular location">
    <subcellularLocation>
        <location evidence="1">Endoplasmic reticulum membrane</location>
        <topology evidence="1">Multi-pass membrane protein</topology>
    </subcellularLocation>
</comment>
<dbReference type="AlphaFoldDB" id="A0A1E3PD22"/>
<reference evidence="12 13" key="1">
    <citation type="journal article" date="2016" name="Proc. Natl. Acad. Sci. U.S.A.">
        <title>Comparative genomics of biotechnologically important yeasts.</title>
        <authorList>
            <person name="Riley R."/>
            <person name="Haridas S."/>
            <person name="Wolfe K.H."/>
            <person name="Lopes M.R."/>
            <person name="Hittinger C.T."/>
            <person name="Goeker M."/>
            <person name="Salamov A.A."/>
            <person name="Wisecaver J.H."/>
            <person name="Long T.M."/>
            <person name="Calvey C.H."/>
            <person name="Aerts A.L."/>
            <person name="Barry K.W."/>
            <person name="Choi C."/>
            <person name="Clum A."/>
            <person name="Coughlan A.Y."/>
            <person name="Deshpande S."/>
            <person name="Douglass A.P."/>
            <person name="Hanson S.J."/>
            <person name="Klenk H.-P."/>
            <person name="LaButti K.M."/>
            <person name="Lapidus A."/>
            <person name="Lindquist E.A."/>
            <person name="Lipzen A.M."/>
            <person name="Meier-Kolthoff J.P."/>
            <person name="Ohm R.A."/>
            <person name="Otillar R.P."/>
            <person name="Pangilinan J.L."/>
            <person name="Peng Y."/>
            <person name="Rokas A."/>
            <person name="Rosa C.A."/>
            <person name="Scheuner C."/>
            <person name="Sibirny A.A."/>
            <person name="Slot J.C."/>
            <person name="Stielow J.B."/>
            <person name="Sun H."/>
            <person name="Kurtzman C.P."/>
            <person name="Blackwell M."/>
            <person name="Grigoriev I.V."/>
            <person name="Jeffries T.W."/>
        </authorList>
    </citation>
    <scope>NUCLEOTIDE SEQUENCE [LARGE SCALE GENOMIC DNA]</scope>
    <source>
        <strain evidence="12 13">DSM 6958</strain>
    </source>
</reference>
<keyword evidence="5 10" id="KW-0378">Hydrolase</keyword>
<dbReference type="EC" id="3.1.-.-" evidence="10"/>
<dbReference type="GO" id="GO:0005789">
    <property type="term" value="C:endoplasmic reticulum membrane"/>
    <property type="evidence" value="ECO:0007669"/>
    <property type="project" value="UniProtKB-SubCell"/>
</dbReference>
<dbReference type="PANTHER" id="PTHR15495">
    <property type="entry name" value="NEGATIVE REGULATOR OF VESICLE FORMATION-RELATED"/>
    <property type="match status" value="1"/>
</dbReference>
<dbReference type="EMBL" id="KV454415">
    <property type="protein sequence ID" value="ODQ63339.1"/>
    <property type="molecule type" value="Genomic_DNA"/>
</dbReference>
<proteinExistence type="inferred from homology"/>
<dbReference type="Proteomes" id="UP000095009">
    <property type="component" value="Unassembled WGS sequence"/>
</dbReference>
<evidence type="ECO:0000313" key="12">
    <source>
        <dbReference type="EMBL" id="ODQ63339.1"/>
    </source>
</evidence>
<evidence type="ECO:0000256" key="7">
    <source>
        <dbReference type="ARBA" id="ARBA00022927"/>
    </source>
</evidence>
<name>A0A1E3PD22_9ASCO</name>
<evidence type="ECO:0000256" key="4">
    <source>
        <dbReference type="ARBA" id="ARBA00022692"/>
    </source>
</evidence>
<protein>
    <recommendedName>
        <fullName evidence="10">GPI inositol-deacylase</fullName>
        <ecNumber evidence="10">3.1.-.-</ecNumber>
    </recommendedName>
</protein>
<comment type="similarity">
    <text evidence="2 10">Belongs to the GPI inositol-deacylase family.</text>
</comment>
<feature type="domain" description="GPI inositol-deacylase PGAP1-like alpha/beta" evidence="11">
    <location>
        <begin position="73"/>
        <end position="316"/>
    </location>
</feature>
<evidence type="ECO:0000256" key="2">
    <source>
        <dbReference type="ARBA" id="ARBA00006931"/>
    </source>
</evidence>
<sequence>LVSICSIIILLIVYGSFTSSFIDFNGCRMAYMYPSYVKLHHFDSSHTRASLASKYGLYLYKEGNLQTSLIPDGGIPVLYIPGNAGSYRQGRSIGAELANVFDQIKADGRDASNYGDGKAFDMFTADFDEDLTAFHGKTLLDQAEYINDAIDFILSLYSPDTHPATKDVPLPKSVILIGHSMGGIVARTLVTLPDYTEGSVNTILTLSTPHVVPPATFDSDITKIYHLINQRWRDMFTKTKNSNDKISDITLISIAGGNTDIMVPSDYCAIDALVPATNGLTTFTTSIPFVWTSIDHEAIVWCDQMRKVLAKALFEVIDPRVSGKTKSVQERMQVFRKHFLAKPEQ</sequence>
<dbReference type="GO" id="GO:0006888">
    <property type="term" value="P:endoplasmic reticulum to Golgi vesicle-mediated transport"/>
    <property type="evidence" value="ECO:0007669"/>
    <property type="project" value="TreeGrafter"/>
</dbReference>
<dbReference type="OrthoDB" id="348976at2759"/>
<dbReference type="InterPro" id="IPR039529">
    <property type="entry name" value="PGAP1/BST1"/>
</dbReference>
<dbReference type="PANTHER" id="PTHR15495:SF7">
    <property type="entry name" value="GPI INOSITOL-DEACYLASE"/>
    <property type="match status" value="1"/>
</dbReference>
<dbReference type="FunFam" id="3.40.50.1820:FF:000056">
    <property type="entry name" value="GPI inositol-deacylase"/>
    <property type="match status" value="1"/>
</dbReference>
<dbReference type="Gene3D" id="3.40.50.1820">
    <property type="entry name" value="alpha/beta hydrolase"/>
    <property type="match status" value="1"/>
</dbReference>
<evidence type="ECO:0000256" key="8">
    <source>
        <dbReference type="ARBA" id="ARBA00022989"/>
    </source>
</evidence>
<dbReference type="InterPro" id="IPR012908">
    <property type="entry name" value="PGAP1-ab_dom-like"/>
</dbReference>